<feature type="non-terminal residue" evidence="1">
    <location>
        <position position="85"/>
    </location>
</feature>
<evidence type="ECO:0000313" key="1">
    <source>
        <dbReference type="EMBL" id="CAG8616620.1"/>
    </source>
</evidence>
<reference evidence="1" key="1">
    <citation type="submission" date="2021-06" db="EMBL/GenBank/DDBJ databases">
        <authorList>
            <person name="Kallberg Y."/>
            <person name="Tangrot J."/>
            <person name="Rosling A."/>
        </authorList>
    </citation>
    <scope>NUCLEOTIDE SEQUENCE</scope>
    <source>
        <strain evidence="1">28 12/20/2015</strain>
    </source>
</reference>
<name>A0ACA9MVF8_9GLOM</name>
<comment type="caution">
    <text evidence="1">The sequence shown here is derived from an EMBL/GenBank/DDBJ whole genome shotgun (WGS) entry which is preliminary data.</text>
</comment>
<organism evidence="1 2">
    <name type="scientific">Cetraspora pellucida</name>
    <dbReference type="NCBI Taxonomy" id="1433469"/>
    <lineage>
        <taxon>Eukaryota</taxon>
        <taxon>Fungi</taxon>
        <taxon>Fungi incertae sedis</taxon>
        <taxon>Mucoromycota</taxon>
        <taxon>Glomeromycotina</taxon>
        <taxon>Glomeromycetes</taxon>
        <taxon>Diversisporales</taxon>
        <taxon>Gigasporaceae</taxon>
        <taxon>Cetraspora</taxon>
    </lineage>
</organism>
<proteinExistence type="predicted"/>
<keyword evidence="2" id="KW-1185">Reference proteome</keyword>
<dbReference type="EMBL" id="CAJVPW010010534">
    <property type="protein sequence ID" value="CAG8616620.1"/>
    <property type="molecule type" value="Genomic_DNA"/>
</dbReference>
<protein>
    <submittedName>
        <fullName evidence="1">12935_t:CDS:1</fullName>
    </submittedName>
</protein>
<sequence>MVLEISEVPSQENDKYKVKFDELKVLLNEDEIEQNLGDDNNQNSEKEDSEKSNDKEEDANMIENDYEEKVNKMYKGKMNYEAEEK</sequence>
<dbReference type="Proteomes" id="UP000789366">
    <property type="component" value="Unassembled WGS sequence"/>
</dbReference>
<accession>A0ACA9MVF8</accession>
<evidence type="ECO:0000313" key="2">
    <source>
        <dbReference type="Proteomes" id="UP000789366"/>
    </source>
</evidence>
<gene>
    <name evidence="1" type="ORF">SPELUC_LOCUS7708</name>
</gene>